<keyword evidence="9" id="KW-0460">Magnesium</keyword>
<evidence type="ECO:0000256" key="1">
    <source>
        <dbReference type="ARBA" id="ARBA00001593"/>
    </source>
</evidence>
<dbReference type="Gene3D" id="3.30.70.1230">
    <property type="entry name" value="Nucleotide cyclase"/>
    <property type="match status" value="1"/>
</dbReference>
<evidence type="ECO:0000256" key="2">
    <source>
        <dbReference type="ARBA" id="ARBA00004370"/>
    </source>
</evidence>
<feature type="transmembrane region" description="Helical" evidence="18">
    <location>
        <begin position="180"/>
        <end position="197"/>
    </location>
</feature>
<evidence type="ECO:0000256" key="8">
    <source>
        <dbReference type="ARBA" id="ARBA00022840"/>
    </source>
</evidence>
<sequence length="448" mass="51043">MRIVIPFDREEVRVKFRFLNFVFFLVGDPKKNSMEHRLFNSVALINGSLNIIGSVFLPPSEYYLRILLLNSVSGVALLAMYYLSRVKSIYYSLYWPFNLTILMYLSSVWFLNGGSQGGNHYYFIPALVIATVLLRDQNVFLVYGLYALFTMTLYGLEYFYPNFIVQTNDTRELRYGDLAGNYLFVQILTGILIFIMARNLNVERGKSENLLRNILPETIADELKKNERVAPIRYENVSVLFTDMAGFTRISESMTPEELVGELDLFFKYFDRVTKRYGLEKIKTIGDSYMAAGGLPVPNSTHAVDAVLCGLEFQEFMLKNKIEREQAGLPSWSLRLGIHCGSVVAGVIGTEKFAYDIWGDTVNTASRMESSGLPGEVNISKQTYELVKDFFDCEPRGLVKAKNKGEIEMYLVKGIRPDLVDPGTKDTPSHSFWRLYSALEGQEKQEIS</sequence>
<accession>A0A4R9GL74</accession>
<evidence type="ECO:0000256" key="16">
    <source>
        <dbReference type="ARBA" id="ARBA00064436"/>
    </source>
</evidence>
<evidence type="ECO:0000256" key="17">
    <source>
        <dbReference type="RuleBase" id="RU000405"/>
    </source>
</evidence>
<dbReference type="CDD" id="cd07302">
    <property type="entry name" value="CHD"/>
    <property type="match status" value="1"/>
</dbReference>
<reference evidence="20" key="1">
    <citation type="journal article" date="2019" name="PLoS Negl. Trop. Dis.">
        <title>Revisiting the worldwide diversity of Leptospira species in the environment.</title>
        <authorList>
            <person name="Vincent A.T."/>
            <person name="Schiettekatte O."/>
            <person name="Bourhy P."/>
            <person name="Veyrier F.J."/>
            <person name="Picardeau M."/>
        </authorList>
    </citation>
    <scope>NUCLEOTIDE SEQUENCE [LARGE SCALE GENOMIC DNA]</scope>
    <source>
        <strain evidence="20">SSW15</strain>
    </source>
</reference>
<comment type="catalytic activity">
    <reaction evidence="1">
        <text>ATP = 3',5'-cyclic AMP + diphosphate</text>
        <dbReference type="Rhea" id="RHEA:15389"/>
        <dbReference type="ChEBI" id="CHEBI:30616"/>
        <dbReference type="ChEBI" id="CHEBI:33019"/>
        <dbReference type="ChEBI" id="CHEBI:58165"/>
        <dbReference type="EC" id="4.6.1.1"/>
    </reaction>
</comment>
<feature type="transmembrane region" description="Helical" evidence="18">
    <location>
        <begin position="38"/>
        <end position="56"/>
    </location>
</feature>
<dbReference type="Proteomes" id="UP000298458">
    <property type="component" value="Unassembled WGS sequence"/>
</dbReference>
<keyword evidence="12 18" id="KW-0472">Membrane</keyword>
<dbReference type="SMART" id="SM00044">
    <property type="entry name" value="CYCc"/>
    <property type="match status" value="1"/>
</dbReference>
<dbReference type="GO" id="GO:0005524">
    <property type="term" value="F:ATP binding"/>
    <property type="evidence" value="ECO:0007669"/>
    <property type="project" value="UniProtKB-KW"/>
</dbReference>
<dbReference type="RefSeq" id="WP_135766463.1">
    <property type="nucleotide sequence ID" value="NZ_RQET01000001.1"/>
</dbReference>
<comment type="caution">
    <text evidence="20">The sequence shown here is derived from an EMBL/GenBank/DDBJ whole genome shotgun (WGS) entry which is preliminary data.</text>
</comment>
<dbReference type="GO" id="GO:0046872">
    <property type="term" value="F:metal ion binding"/>
    <property type="evidence" value="ECO:0007669"/>
    <property type="project" value="UniProtKB-KW"/>
</dbReference>
<evidence type="ECO:0000256" key="14">
    <source>
        <dbReference type="ARBA" id="ARBA00032597"/>
    </source>
</evidence>
<comment type="subunit">
    <text evidence="16">Homodimer. Can also exist as monomer.</text>
</comment>
<protein>
    <recommendedName>
        <fullName evidence="4">Adenylate cyclase</fullName>
        <ecNumber evidence="3">4.6.1.1</ecNumber>
    </recommendedName>
    <alternativeName>
        <fullName evidence="14">ATP pyrophosphate-lyase</fullName>
    </alternativeName>
    <alternativeName>
        <fullName evidence="15">Adenylyl cyclase</fullName>
    </alternativeName>
</protein>
<organism evidence="20 21">
    <name type="scientific">Leptospira fletcheri</name>
    <dbReference type="NCBI Taxonomy" id="2484981"/>
    <lineage>
        <taxon>Bacteria</taxon>
        <taxon>Pseudomonadati</taxon>
        <taxon>Spirochaetota</taxon>
        <taxon>Spirochaetia</taxon>
        <taxon>Leptospirales</taxon>
        <taxon>Leptospiraceae</taxon>
        <taxon>Leptospira</taxon>
    </lineage>
</organism>
<dbReference type="AlphaFoldDB" id="A0A4R9GL74"/>
<dbReference type="PROSITE" id="PS00452">
    <property type="entry name" value="GUANYLATE_CYCLASE_1"/>
    <property type="match status" value="1"/>
</dbReference>
<dbReference type="Pfam" id="PF00211">
    <property type="entry name" value="Guanylate_cyc"/>
    <property type="match status" value="1"/>
</dbReference>
<dbReference type="PROSITE" id="PS50125">
    <property type="entry name" value="GUANYLATE_CYCLASE_2"/>
    <property type="match status" value="1"/>
</dbReference>
<evidence type="ECO:0000256" key="4">
    <source>
        <dbReference type="ARBA" id="ARBA00021420"/>
    </source>
</evidence>
<keyword evidence="13 17" id="KW-0456">Lyase</keyword>
<dbReference type="GO" id="GO:0004016">
    <property type="term" value="F:adenylate cyclase activity"/>
    <property type="evidence" value="ECO:0007669"/>
    <property type="project" value="UniProtKB-EC"/>
</dbReference>
<dbReference type="EC" id="4.6.1.1" evidence="3"/>
<evidence type="ECO:0000259" key="19">
    <source>
        <dbReference type="PROSITE" id="PS50125"/>
    </source>
</evidence>
<evidence type="ECO:0000313" key="21">
    <source>
        <dbReference type="Proteomes" id="UP000298458"/>
    </source>
</evidence>
<dbReference type="GO" id="GO:0006171">
    <property type="term" value="P:cAMP biosynthetic process"/>
    <property type="evidence" value="ECO:0007669"/>
    <property type="project" value="UniProtKB-KW"/>
</dbReference>
<evidence type="ECO:0000256" key="5">
    <source>
        <dbReference type="ARBA" id="ARBA00022692"/>
    </source>
</evidence>
<dbReference type="InterPro" id="IPR050401">
    <property type="entry name" value="Cyclic_nucleotide_synthase"/>
</dbReference>
<evidence type="ECO:0000256" key="18">
    <source>
        <dbReference type="SAM" id="Phobius"/>
    </source>
</evidence>
<keyword evidence="6" id="KW-0479">Metal-binding</keyword>
<dbReference type="InterPro" id="IPR001054">
    <property type="entry name" value="A/G_cyclase"/>
</dbReference>
<comment type="similarity">
    <text evidence="17">Belongs to the adenylyl cyclase class-4/guanylyl cyclase family.</text>
</comment>
<evidence type="ECO:0000256" key="7">
    <source>
        <dbReference type="ARBA" id="ARBA00022741"/>
    </source>
</evidence>
<evidence type="ECO:0000256" key="3">
    <source>
        <dbReference type="ARBA" id="ARBA00012201"/>
    </source>
</evidence>
<feature type="transmembrane region" description="Helical" evidence="18">
    <location>
        <begin position="141"/>
        <end position="160"/>
    </location>
</feature>
<keyword evidence="5 18" id="KW-0812">Transmembrane</keyword>
<dbReference type="InterPro" id="IPR018297">
    <property type="entry name" value="A/G_cyclase_CS"/>
</dbReference>
<evidence type="ECO:0000256" key="10">
    <source>
        <dbReference type="ARBA" id="ARBA00022989"/>
    </source>
</evidence>
<evidence type="ECO:0000256" key="15">
    <source>
        <dbReference type="ARBA" id="ARBA00032637"/>
    </source>
</evidence>
<evidence type="ECO:0000256" key="6">
    <source>
        <dbReference type="ARBA" id="ARBA00022723"/>
    </source>
</evidence>
<dbReference type="InterPro" id="IPR029787">
    <property type="entry name" value="Nucleotide_cyclase"/>
</dbReference>
<keyword evidence="7" id="KW-0547">Nucleotide-binding</keyword>
<gene>
    <name evidence="20" type="ORF">EHO60_01900</name>
</gene>
<dbReference type="FunFam" id="3.30.70.1230:FF:000033">
    <property type="entry name" value="Adenylate cyclase"/>
    <property type="match status" value="1"/>
</dbReference>
<feature type="domain" description="Guanylate cyclase" evidence="19">
    <location>
        <begin position="238"/>
        <end position="369"/>
    </location>
</feature>
<dbReference type="PANTHER" id="PTHR11920:SF335">
    <property type="entry name" value="GUANYLATE CYCLASE"/>
    <property type="match status" value="1"/>
</dbReference>
<comment type="subcellular location">
    <subcellularLocation>
        <location evidence="2">Membrane</location>
    </subcellularLocation>
</comment>
<evidence type="ECO:0000256" key="9">
    <source>
        <dbReference type="ARBA" id="ARBA00022842"/>
    </source>
</evidence>
<feature type="transmembrane region" description="Helical" evidence="18">
    <location>
        <begin position="62"/>
        <end position="83"/>
    </location>
</feature>
<dbReference type="OrthoDB" id="315417at2"/>
<evidence type="ECO:0000313" key="20">
    <source>
        <dbReference type="EMBL" id="TGK14121.1"/>
    </source>
</evidence>
<dbReference type="SUPFAM" id="SSF55073">
    <property type="entry name" value="Nucleotide cyclase"/>
    <property type="match status" value="1"/>
</dbReference>
<keyword evidence="8" id="KW-0067">ATP-binding</keyword>
<dbReference type="GO" id="GO:0005886">
    <property type="term" value="C:plasma membrane"/>
    <property type="evidence" value="ECO:0007669"/>
    <property type="project" value="UniProtKB-ARBA"/>
</dbReference>
<proteinExistence type="inferred from homology"/>
<name>A0A4R9GL74_9LEPT</name>
<evidence type="ECO:0000256" key="13">
    <source>
        <dbReference type="ARBA" id="ARBA00023239"/>
    </source>
</evidence>
<keyword evidence="11" id="KW-0115">cAMP biosynthesis</keyword>
<dbReference type="EMBL" id="RQET01000001">
    <property type="protein sequence ID" value="TGK14121.1"/>
    <property type="molecule type" value="Genomic_DNA"/>
</dbReference>
<dbReference type="GO" id="GO:0035556">
    <property type="term" value="P:intracellular signal transduction"/>
    <property type="evidence" value="ECO:0007669"/>
    <property type="project" value="InterPro"/>
</dbReference>
<keyword evidence="21" id="KW-1185">Reference proteome</keyword>
<evidence type="ECO:0000256" key="12">
    <source>
        <dbReference type="ARBA" id="ARBA00023136"/>
    </source>
</evidence>
<evidence type="ECO:0000256" key="11">
    <source>
        <dbReference type="ARBA" id="ARBA00022998"/>
    </source>
</evidence>
<dbReference type="PANTHER" id="PTHR11920">
    <property type="entry name" value="GUANYLYL CYCLASE"/>
    <property type="match status" value="1"/>
</dbReference>
<keyword evidence="10 18" id="KW-1133">Transmembrane helix</keyword>
<feature type="transmembrane region" description="Helical" evidence="18">
    <location>
        <begin position="90"/>
        <end position="111"/>
    </location>
</feature>